<evidence type="ECO:0000256" key="4">
    <source>
        <dbReference type="ARBA" id="ARBA00022617"/>
    </source>
</evidence>
<gene>
    <name evidence="10" type="ORF">BESB_026610</name>
</gene>
<keyword evidence="7" id="KW-0408">Iron</keyword>
<evidence type="ECO:0000256" key="1">
    <source>
        <dbReference type="ARBA" id="ARBA00001924"/>
    </source>
</evidence>
<dbReference type="OrthoDB" id="260519at2759"/>
<comment type="subunit">
    <text evidence="2">Homodimer.</text>
</comment>
<dbReference type="AlphaFoldDB" id="A0A2A9M7R2"/>
<dbReference type="GO" id="GO:0005739">
    <property type="term" value="C:mitochondrion"/>
    <property type="evidence" value="ECO:0007669"/>
    <property type="project" value="TreeGrafter"/>
</dbReference>
<dbReference type="InterPro" id="IPR008335">
    <property type="entry name" value="Mopterin_OxRdtase_euk"/>
</dbReference>
<dbReference type="KEGG" id="bbes:BESB_026610"/>
<dbReference type="PANTHER" id="PTHR19372:SF7">
    <property type="entry name" value="SULFITE OXIDASE, MITOCHONDRIAL"/>
    <property type="match status" value="1"/>
</dbReference>
<dbReference type="SUPFAM" id="SSF81296">
    <property type="entry name" value="E set domains"/>
    <property type="match status" value="2"/>
</dbReference>
<dbReference type="Pfam" id="PF00173">
    <property type="entry name" value="Cyt-b5"/>
    <property type="match status" value="1"/>
</dbReference>
<dbReference type="PANTHER" id="PTHR19372">
    <property type="entry name" value="SULFITE REDUCTASE"/>
    <property type="match status" value="1"/>
</dbReference>
<dbReference type="RefSeq" id="XP_029215696.1">
    <property type="nucleotide sequence ID" value="XM_029361341.1"/>
</dbReference>
<keyword evidence="6" id="KW-0560">Oxidoreductase</keyword>
<feature type="domain" description="Cytochrome b5 heme-binding" evidence="9">
    <location>
        <begin position="238"/>
        <end position="319"/>
    </location>
</feature>
<evidence type="ECO:0000259" key="9">
    <source>
        <dbReference type="PROSITE" id="PS50255"/>
    </source>
</evidence>
<evidence type="ECO:0000256" key="5">
    <source>
        <dbReference type="ARBA" id="ARBA00022723"/>
    </source>
</evidence>
<evidence type="ECO:0000313" key="10">
    <source>
        <dbReference type="EMBL" id="PFH31687.1"/>
    </source>
</evidence>
<reference evidence="10 11" key="1">
    <citation type="submission" date="2017-09" db="EMBL/GenBank/DDBJ databases">
        <title>Genome sequencing of Besnoitia besnoiti strain Bb-Ger1.</title>
        <authorList>
            <person name="Schares G."/>
            <person name="Venepally P."/>
            <person name="Lorenzi H.A."/>
        </authorList>
    </citation>
    <scope>NUCLEOTIDE SEQUENCE [LARGE SCALE GENOMIC DNA]</scope>
    <source>
        <strain evidence="10 11">Bb-Ger1</strain>
    </source>
</reference>
<protein>
    <submittedName>
        <fullName evidence="10">Putative sulfite oxidase</fullName>
    </submittedName>
</protein>
<sequence>MSARTGTASVCPASSSFLARPLAKNRPEEDLLLQIRLSEVRGTGESGKRRKIFKELSPEEGFPLSFWPFSVAVLLLAAPAYASSRSPPSRSLSPHRASFRDHHAAKNGSYLPWLWRFRRLAVSRCKSLDLDSVTPPRVAVPSPSSAPSLFSSSSALSSPLSAASALSPSDSPTTGSSDASAAPSSSSLPASPSSAPSSVSSSSSSASPSVSSVPPLPASAPPPSSPAFPQAGSVREGLPFYKTSDLRQHGTEGAGHRLWVAYRHGVYDVTDFIEKHPGGRERLLLAVGRELDPFWLVYGQHNLAAVHELLESMRIGNYEKEGIELDRDSPIGDAYANEPSRHPALTVRSERPFNAETPLPLLTDDFYTPNDLFFVRNHLPVPKVEPESYEVEIEIEFPNGERKHLASLTLPELKTNFYPHYVPCAIQCAGNRRDDFNLKTPKQVKGLEWQGGAIGNALWTGCLLADVLRHCGIDEKKARKLGIRHVHFEGHDCDPLTGTRYAASIPVHRAILGRTLEGLSARDATAKEPFSSATSFGSRDVLLAYEMNGKDLPVDHGAPVRVIVPGAVGARSVKWLKKITLSPRESDSHWQQQDYKIMSPNDTPSSTEEWRSKPSILDLPIQSAICLPTPHSILPPGADEVDLKGYAWCGGGTRVVRVDVSLDGGKTWVTADLQLRPDEEEEEDSDDARKTETPARDEPEPDKAWSWVLWTATLPLPSSSVLAALAGSSSSACSQPNSRSTEERREKLKNGLIPLQLLCRAVDAKSNSQPETCGPLWNSRGCLNNSWHAVTVYVSPPGGIPAAKEEQKM</sequence>
<dbReference type="PROSITE" id="PS50255">
    <property type="entry name" value="CYTOCHROME_B5_2"/>
    <property type="match status" value="1"/>
</dbReference>
<dbReference type="InterPro" id="IPR036400">
    <property type="entry name" value="Cyt_B5-like_heme/steroid_sf"/>
</dbReference>
<dbReference type="GO" id="GO:0043546">
    <property type="term" value="F:molybdopterin cofactor binding"/>
    <property type="evidence" value="ECO:0007669"/>
    <property type="project" value="InterPro"/>
</dbReference>
<dbReference type="GO" id="GO:0006790">
    <property type="term" value="P:sulfur compound metabolic process"/>
    <property type="evidence" value="ECO:0007669"/>
    <property type="project" value="TreeGrafter"/>
</dbReference>
<dbReference type="InterPro" id="IPR000572">
    <property type="entry name" value="OxRdtase_Mopterin-bd_dom"/>
</dbReference>
<dbReference type="STRING" id="94643.A0A2A9M7R2"/>
<dbReference type="PRINTS" id="PR00407">
    <property type="entry name" value="EUMOPTERIN"/>
</dbReference>
<keyword evidence="5" id="KW-0479">Metal-binding</keyword>
<dbReference type="InterPro" id="IPR001199">
    <property type="entry name" value="Cyt_B5-like_heme/steroid-bd"/>
</dbReference>
<evidence type="ECO:0000256" key="2">
    <source>
        <dbReference type="ARBA" id="ARBA00011738"/>
    </source>
</evidence>
<dbReference type="VEuPathDB" id="ToxoDB:BESB_026610"/>
<feature type="compositionally biased region" description="Low complexity" evidence="8">
    <location>
        <begin position="161"/>
        <end position="213"/>
    </location>
</feature>
<evidence type="ECO:0000256" key="8">
    <source>
        <dbReference type="SAM" id="MobiDB-lite"/>
    </source>
</evidence>
<organism evidence="10 11">
    <name type="scientific">Besnoitia besnoiti</name>
    <name type="common">Apicomplexan protozoan</name>
    <dbReference type="NCBI Taxonomy" id="94643"/>
    <lineage>
        <taxon>Eukaryota</taxon>
        <taxon>Sar</taxon>
        <taxon>Alveolata</taxon>
        <taxon>Apicomplexa</taxon>
        <taxon>Conoidasida</taxon>
        <taxon>Coccidia</taxon>
        <taxon>Eucoccidiorida</taxon>
        <taxon>Eimeriorina</taxon>
        <taxon>Sarcocystidae</taxon>
        <taxon>Besnoitia</taxon>
    </lineage>
</organism>
<feature type="compositionally biased region" description="Basic and acidic residues" evidence="8">
    <location>
        <begin position="687"/>
        <end position="702"/>
    </location>
</feature>
<keyword evidence="11" id="KW-1185">Reference proteome</keyword>
<dbReference type="GO" id="GO:0008482">
    <property type="term" value="F:sulfite oxidase activity"/>
    <property type="evidence" value="ECO:0007669"/>
    <property type="project" value="TreeGrafter"/>
</dbReference>
<keyword evidence="3" id="KW-0500">Molybdenum</keyword>
<feature type="region of interest" description="Disordered" evidence="8">
    <location>
        <begin position="671"/>
        <end position="702"/>
    </location>
</feature>
<dbReference type="InterPro" id="IPR036374">
    <property type="entry name" value="OxRdtase_Mopterin-bd_sf"/>
</dbReference>
<feature type="region of interest" description="Disordered" evidence="8">
    <location>
        <begin position="161"/>
        <end position="233"/>
    </location>
</feature>
<dbReference type="InterPro" id="IPR018506">
    <property type="entry name" value="Cyt_B5_heme-BS"/>
</dbReference>
<feature type="compositionally biased region" description="Pro residues" evidence="8">
    <location>
        <begin position="214"/>
        <end position="226"/>
    </location>
</feature>
<evidence type="ECO:0000256" key="7">
    <source>
        <dbReference type="ARBA" id="ARBA00023004"/>
    </source>
</evidence>
<comment type="caution">
    <text evidence="10">The sequence shown here is derived from an EMBL/GenBank/DDBJ whole genome shotgun (WGS) entry which is preliminary data.</text>
</comment>
<dbReference type="GO" id="GO:0030151">
    <property type="term" value="F:molybdenum ion binding"/>
    <property type="evidence" value="ECO:0007669"/>
    <property type="project" value="InterPro"/>
</dbReference>
<dbReference type="InterPro" id="IPR022407">
    <property type="entry name" value="OxRdtase_Mopterin_BS"/>
</dbReference>
<evidence type="ECO:0000256" key="3">
    <source>
        <dbReference type="ARBA" id="ARBA00022505"/>
    </source>
</evidence>
<dbReference type="Proteomes" id="UP000224006">
    <property type="component" value="Unassembled WGS sequence"/>
</dbReference>
<name>A0A2A9M7R2_BESBE</name>
<comment type="cofactor">
    <cofactor evidence="1">
        <name>Mo-molybdopterin</name>
        <dbReference type="ChEBI" id="CHEBI:71302"/>
    </cofactor>
</comment>
<dbReference type="GO" id="GO:0020037">
    <property type="term" value="F:heme binding"/>
    <property type="evidence" value="ECO:0007669"/>
    <property type="project" value="InterPro"/>
</dbReference>
<keyword evidence="4" id="KW-0349">Heme</keyword>
<evidence type="ECO:0000256" key="6">
    <source>
        <dbReference type="ARBA" id="ARBA00023002"/>
    </source>
</evidence>
<dbReference type="GeneID" id="40307713"/>
<dbReference type="InterPro" id="IPR005066">
    <property type="entry name" value="MoCF_OxRdtse_dimer"/>
</dbReference>
<dbReference type="InterPro" id="IPR014756">
    <property type="entry name" value="Ig_E-set"/>
</dbReference>
<dbReference type="PROSITE" id="PS00559">
    <property type="entry name" value="MOLYBDOPTERIN_EUK"/>
    <property type="match status" value="1"/>
</dbReference>
<dbReference type="SUPFAM" id="SSF55856">
    <property type="entry name" value="Cytochrome b5-like heme/steroid binding domain"/>
    <property type="match status" value="1"/>
</dbReference>
<dbReference type="PROSITE" id="PS00191">
    <property type="entry name" value="CYTOCHROME_B5_1"/>
    <property type="match status" value="1"/>
</dbReference>
<dbReference type="SMART" id="SM01117">
    <property type="entry name" value="Cyt-b5"/>
    <property type="match status" value="1"/>
</dbReference>
<evidence type="ECO:0000313" key="11">
    <source>
        <dbReference type="Proteomes" id="UP000224006"/>
    </source>
</evidence>
<accession>A0A2A9M7R2</accession>
<dbReference type="Pfam" id="PF00174">
    <property type="entry name" value="Oxidored_molyb"/>
    <property type="match status" value="1"/>
</dbReference>
<dbReference type="Gene3D" id="3.10.120.10">
    <property type="entry name" value="Cytochrome b5-like heme/steroid binding domain"/>
    <property type="match status" value="1"/>
</dbReference>
<dbReference type="FunFam" id="3.10.120.10:FF:000007">
    <property type="entry name" value="Sulfite oxidase, mitochondrial"/>
    <property type="match status" value="1"/>
</dbReference>
<dbReference type="PRINTS" id="PR00363">
    <property type="entry name" value="CYTOCHROMEB5"/>
</dbReference>
<proteinExistence type="predicted"/>
<dbReference type="Pfam" id="PF03404">
    <property type="entry name" value="Mo-co_dimer"/>
    <property type="match status" value="2"/>
</dbReference>
<dbReference type="SUPFAM" id="SSF56524">
    <property type="entry name" value="Oxidoreductase molybdopterin-binding domain"/>
    <property type="match status" value="1"/>
</dbReference>
<dbReference type="Gene3D" id="2.60.40.650">
    <property type="match status" value="1"/>
</dbReference>
<dbReference type="Gene3D" id="3.90.420.10">
    <property type="entry name" value="Oxidoreductase, molybdopterin-binding domain"/>
    <property type="match status" value="1"/>
</dbReference>
<dbReference type="EMBL" id="NWUJ01000014">
    <property type="protein sequence ID" value="PFH31687.1"/>
    <property type="molecule type" value="Genomic_DNA"/>
</dbReference>